<dbReference type="EC" id="1.2.1.-" evidence="5"/>
<dbReference type="SMART" id="SM00823">
    <property type="entry name" value="PKS_PP"/>
    <property type="match status" value="1"/>
</dbReference>
<feature type="binding site" evidence="5">
    <location>
        <position position="387"/>
    </location>
    <ligand>
        <name>AMP</name>
        <dbReference type="ChEBI" id="CHEBI:456215"/>
    </ligand>
</feature>
<dbReference type="InterPro" id="IPR009081">
    <property type="entry name" value="PP-bd_ACP"/>
</dbReference>
<feature type="binding site" evidence="5">
    <location>
        <position position="808"/>
    </location>
    <ligand>
        <name>NADP(+)</name>
        <dbReference type="ChEBI" id="CHEBI:58349"/>
    </ligand>
</feature>
<comment type="catalytic activity">
    <reaction evidence="5">
        <text>a carboxylate + ATP + NADPH + H(+) = an aldehyde + AMP + diphosphate + NADP(+)</text>
        <dbReference type="Rhea" id="RHEA:50916"/>
        <dbReference type="ChEBI" id="CHEBI:15378"/>
        <dbReference type="ChEBI" id="CHEBI:17478"/>
        <dbReference type="ChEBI" id="CHEBI:29067"/>
        <dbReference type="ChEBI" id="CHEBI:30616"/>
        <dbReference type="ChEBI" id="CHEBI:33019"/>
        <dbReference type="ChEBI" id="CHEBI:57783"/>
        <dbReference type="ChEBI" id="CHEBI:58349"/>
        <dbReference type="ChEBI" id="CHEBI:456215"/>
    </reaction>
</comment>
<sequence length="1176" mass="128988">MLPSPNSSVPSCLASPGARPQELAYSSYAIRRFIMRLARVMADTMERFADRPALGERATEFIREADTGRTRIGLLPRYEMTTFGELWNRVRSVASEWHHRAEYGVRAGDRVAILGFASAEYTTIDLACAHLGAVSVPLQTSSPVPQLAAIVEETGPVVVATSAERLDVAVELTLRSPSVRRLVLFDHHPEVEDQFERFASARDRLEQHGREVDIDLLSEVFKRGAELPPAPLFEPAGDEDPLAMLIYTSGSTGTPKGAMYTERLSRAMWGGAWSQLFSDEHAVNLHYMPMSHVAGHSSLKNTLSRGGTTYFTAKSDLSSFLEDMALARPTEMSLVPRVCEMLFQKYQSELDRHTGSTGDPELIEAEVKKDMREKVLGGRVGWASCGSAPLSAELKDFTESLLGIELHIIYGSTEAAAVSVDGRLLSPPVTDYKLVDVPELGYYRTDLPHPRGELLLKTEAMVPGYYKRPDLNAEIFDEDGYYRTGDIVAETEPGRHAIVDRRKNVLKLSQGEFVATSGLEATFAVSPLVRQIFVYGNSERSYLLAVVVPTSDALDQFGGDEVTLKKLLGESFQSIAKDIGLNSYEIPRDFLIETEPFSQHNGLLSDHRKLLRPQLLEKYRQALEEMYSDISSRETNELREVRRTGMNRPVLETVQRAARALLSTSTVEVSPTARFREIGGDSMSAVTFSDLLHDIFGIRVPVDVIISPGYDLQLLAGYIEGKKSAGVRRVDFASVHGAGSTEVHAKDLTLDKFIDAETLAGAGSLPRPVGAPRTVLLTGASGYLGRFLCLEWLKRLAPTGGKLICVVRGKDNASARTRLDEAFSGGDGELARTFQDLAAAHLEVVTGDMAEPQLGLSDQIWQQLADDVDLIVHAGALVNHILPYNHLFDANVVGTAELVRLGLTSRLKSFTYISSVAVAASLDGDQALDEDSDVREAIADQPVDDGYASGYATSKWAGEVLLREAHDLCGLPVTTFRSNMILAHSTYPGQLNIPDMFTRLLLSLIITGIAPHSFYATDRAGKRQRAHYDGLPVDFTAEAVVTLGGNALRGYQTFSLVNPHDDGVSLDTFVDWLNEAGHRIDRVDDYAEWLSRFETALRAAPEPQRQHSILPLLHGHRTPENAITGSAIPSARFRAAVRAARLGPAGDIPQLSSAFIEKYATDLKELISPRTGRLAD</sequence>
<keyword evidence="4 5" id="KW-0067">ATP-binding</keyword>
<gene>
    <name evidence="5 7" type="primary">car</name>
    <name evidence="7" type="ORF">ACFYWW_12415</name>
</gene>
<dbReference type="Pfam" id="PF07993">
    <property type="entry name" value="NAD_binding_4"/>
    <property type="match status" value="1"/>
</dbReference>
<feature type="binding site" evidence="5">
    <location>
        <position position="486"/>
    </location>
    <ligand>
        <name>AMP</name>
        <dbReference type="ChEBI" id="CHEBI:456215"/>
    </ligand>
</feature>
<organism evidence="7 8">
    <name type="scientific">Streptomyces flavidovirens</name>
    <dbReference type="NCBI Taxonomy" id="67298"/>
    <lineage>
        <taxon>Bacteria</taxon>
        <taxon>Bacillati</taxon>
        <taxon>Actinomycetota</taxon>
        <taxon>Actinomycetes</taxon>
        <taxon>Kitasatosporales</taxon>
        <taxon>Streptomycetaceae</taxon>
        <taxon>Streptomyces</taxon>
    </lineage>
</organism>
<dbReference type="InterPro" id="IPR000873">
    <property type="entry name" value="AMP-dep_synth/lig_dom"/>
</dbReference>
<dbReference type="Pfam" id="PF00550">
    <property type="entry name" value="PP-binding"/>
    <property type="match status" value="1"/>
</dbReference>
<dbReference type="GO" id="GO:0016491">
    <property type="term" value="F:oxidoreductase activity"/>
    <property type="evidence" value="ECO:0007669"/>
    <property type="project" value="UniProtKB-KW"/>
</dbReference>
<feature type="binding site" evidence="5">
    <location>
        <position position="609"/>
    </location>
    <ligand>
        <name>AMP</name>
        <dbReference type="ChEBI" id="CHEBI:456215"/>
    </ligand>
</feature>
<keyword evidence="5" id="KW-0521">NADP</keyword>
<dbReference type="NCBIfam" id="NF041592">
    <property type="entry name" value="carboxyl_red"/>
    <property type="match status" value="1"/>
</dbReference>
<comment type="similarity">
    <text evidence="5">Belongs to the ATP-dependent AMP-binding enzyme family. Carboxylic acid reductase subfamily.</text>
</comment>
<feature type="domain" description="Carrier" evidence="6">
    <location>
        <begin position="648"/>
        <end position="723"/>
    </location>
</feature>
<dbReference type="Proteomes" id="UP001601976">
    <property type="component" value="Unassembled WGS sequence"/>
</dbReference>
<dbReference type="EMBL" id="JBIAPK010000003">
    <property type="protein sequence ID" value="MFF3339517.1"/>
    <property type="molecule type" value="Genomic_DNA"/>
</dbReference>
<feature type="binding site" evidence="5">
    <location>
        <position position="951"/>
    </location>
    <ligand>
        <name>NADP(+)</name>
        <dbReference type="ChEBI" id="CHEBI:58349"/>
    </ligand>
</feature>
<comment type="function">
    <text evidence="5">Catalyzes the ATP- and NADPH-dependent reduction of carboxylic acids to the corresponding aldehydes.</text>
</comment>
<dbReference type="InterPro" id="IPR036291">
    <property type="entry name" value="NAD(P)-bd_dom_sf"/>
</dbReference>
<evidence type="ECO:0000313" key="8">
    <source>
        <dbReference type="Proteomes" id="UP001601976"/>
    </source>
</evidence>
<evidence type="ECO:0000256" key="3">
    <source>
        <dbReference type="ARBA" id="ARBA00022741"/>
    </source>
</evidence>
<keyword evidence="2 5" id="KW-0597">Phosphoprotein</keyword>
<feature type="binding site" evidence="5">
    <location>
        <position position="292"/>
    </location>
    <ligand>
        <name>AMP</name>
        <dbReference type="ChEBI" id="CHEBI:456215"/>
    </ligand>
</feature>
<dbReference type="RefSeq" id="WP_387895704.1">
    <property type="nucleotide sequence ID" value="NZ_JBEXNP010000001.1"/>
</dbReference>
<dbReference type="CDD" id="cd17632">
    <property type="entry name" value="AFD_CAR-like"/>
    <property type="match status" value="1"/>
</dbReference>
<evidence type="ECO:0000256" key="4">
    <source>
        <dbReference type="ARBA" id="ARBA00022840"/>
    </source>
</evidence>
<keyword evidence="8" id="KW-1185">Reference proteome</keyword>
<dbReference type="PANTHER" id="PTHR43272">
    <property type="entry name" value="LONG-CHAIN-FATTY-ACID--COA LIGASE"/>
    <property type="match status" value="1"/>
</dbReference>
<feature type="binding site" evidence="5">
    <location>
        <position position="507"/>
    </location>
    <ligand>
        <name>AMP</name>
        <dbReference type="ChEBI" id="CHEBI:456215"/>
    </ligand>
</feature>
<dbReference type="InterPro" id="IPR036736">
    <property type="entry name" value="ACP-like_sf"/>
</dbReference>
<comment type="caution">
    <text evidence="5">Lacks conserved residue(s) required for the propagation of feature annotation.</text>
</comment>
<dbReference type="SUPFAM" id="SSF56801">
    <property type="entry name" value="Acetyl-CoA synthetase-like"/>
    <property type="match status" value="1"/>
</dbReference>
<dbReference type="Pfam" id="PF00501">
    <property type="entry name" value="AMP-binding"/>
    <property type="match status" value="1"/>
</dbReference>
<evidence type="ECO:0000259" key="6">
    <source>
        <dbReference type="PROSITE" id="PS50075"/>
    </source>
</evidence>
<dbReference type="SUPFAM" id="SSF51735">
    <property type="entry name" value="NAD(P)-binding Rossmann-fold domains"/>
    <property type="match status" value="1"/>
</dbReference>
<comment type="domain">
    <text evidence="5">The N-terminal domain likely catalyzes substrate activation by formation of an initial acyl-AMP intermediate, the central region contains the phosphopantetheine attachment site, and the C-terminal domain catalyzes the reduction by NADPH of the intermediate thioester formed from the attack of the phosphopantetheine thiol at the carbonyl carbon of acyl-AMP.</text>
</comment>
<keyword evidence="5 7" id="KW-0560">Oxidoreductase</keyword>
<dbReference type="InterPro" id="IPR013120">
    <property type="entry name" value="FAR_NAD-bd"/>
</dbReference>
<evidence type="ECO:0000256" key="5">
    <source>
        <dbReference type="HAMAP-Rule" id="MF_02247"/>
    </source>
</evidence>
<proteinExistence type="inferred from homology"/>
<dbReference type="InterPro" id="IPR020845">
    <property type="entry name" value="AMP-binding_CS"/>
</dbReference>
<dbReference type="CDD" id="cd05235">
    <property type="entry name" value="SDR_e1"/>
    <property type="match status" value="1"/>
</dbReference>
<feature type="binding site" evidence="5">
    <location>
        <position position="978"/>
    </location>
    <ligand>
        <name>NADP(+)</name>
        <dbReference type="ChEBI" id="CHEBI:58349"/>
    </ligand>
</feature>
<reference evidence="7 8" key="1">
    <citation type="submission" date="2024-10" db="EMBL/GenBank/DDBJ databases">
        <title>The Natural Products Discovery Center: Release of the First 8490 Sequenced Strains for Exploring Actinobacteria Biosynthetic Diversity.</title>
        <authorList>
            <person name="Kalkreuter E."/>
            <person name="Kautsar S.A."/>
            <person name="Yang D."/>
            <person name="Bader C.D."/>
            <person name="Teijaro C.N."/>
            <person name="Fluegel L."/>
            <person name="Davis C.M."/>
            <person name="Simpson J.R."/>
            <person name="Lauterbach L."/>
            <person name="Steele A.D."/>
            <person name="Gui C."/>
            <person name="Meng S."/>
            <person name="Li G."/>
            <person name="Viehrig K."/>
            <person name="Ye F."/>
            <person name="Su P."/>
            <person name="Kiefer A.F."/>
            <person name="Nichols A."/>
            <person name="Cepeda A.J."/>
            <person name="Yan W."/>
            <person name="Fan B."/>
            <person name="Jiang Y."/>
            <person name="Adhikari A."/>
            <person name="Zheng C.-J."/>
            <person name="Schuster L."/>
            <person name="Cowan T.M."/>
            <person name="Smanski M.J."/>
            <person name="Chevrette M.G."/>
            <person name="De Carvalho L.P.S."/>
            <person name="Shen B."/>
        </authorList>
    </citation>
    <scope>NUCLEOTIDE SEQUENCE [LARGE SCALE GENOMIC DNA]</scope>
    <source>
        <strain evidence="7 8">NPDC003029</strain>
    </source>
</reference>
<dbReference type="InterPro" id="IPR046407">
    <property type="entry name" value="CAR"/>
</dbReference>
<name>A0ABW6RDE0_9ACTN</name>
<comment type="caution">
    <text evidence="7">The sequence shown here is derived from an EMBL/GenBank/DDBJ whole genome shotgun (WGS) entry which is preliminary data.</text>
</comment>
<dbReference type="PROSITE" id="PS00455">
    <property type="entry name" value="AMP_BINDING"/>
    <property type="match status" value="1"/>
</dbReference>
<dbReference type="InterPro" id="IPR020806">
    <property type="entry name" value="PKS_PP-bd"/>
</dbReference>
<dbReference type="InterPro" id="IPR042099">
    <property type="entry name" value="ANL_N_sf"/>
</dbReference>
<dbReference type="InterPro" id="IPR010080">
    <property type="entry name" value="Thioester_reductase-like_dom"/>
</dbReference>
<evidence type="ECO:0000256" key="1">
    <source>
        <dbReference type="ARBA" id="ARBA00022450"/>
    </source>
</evidence>
<keyword evidence="1 5" id="KW-0596">Phosphopantetheine</keyword>
<protein>
    <recommendedName>
        <fullName evidence="5">Carboxylic acid reductase</fullName>
        <shortName evidence="5">CAR</shortName>
        <ecNumber evidence="5">1.2.1.-</ecNumber>
    </recommendedName>
    <alternativeName>
        <fullName evidence="5">ATP/NADPH-dependent carboxylic acid reductase</fullName>
    </alternativeName>
</protein>
<dbReference type="Gene3D" id="3.40.50.12780">
    <property type="entry name" value="N-terminal domain of ligase-like"/>
    <property type="match status" value="1"/>
</dbReference>
<accession>A0ABW6RDE0</accession>
<dbReference type="SUPFAM" id="SSF47336">
    <property type="entry name" value="ACP-like"/>
    <property type="match status" value="1"/>
</dbReference>
<dbReference type="NCBIfam" id="TIGR01746">
    <property type="entry name" value="Thioester-redct"/>
    <property type="match status" value="1"/>
</dbReference>
<feature type="binding site" evidence="5">
    <location>
        <position position="818"/>
    </location>
    <ligand>
        <name>NADP(+)</name>
        <dbReference type="ChEBI" id="CHEBI:58349"/>
    </ligand>
</feature>
<dbReference type="Gene3D" id="1.10.1200.10">
    <property type="entry name" value="ACP-like"/>
    <property type="match status" value="1"/>
</dbReference>
<evidence type="ECO:0000256" key="2">
    <source>
        <dbReference type="ARBA" id="ARBA00022553"/>
    </source>
</evidence>
<feature type="binding site" evidence="5">
    <location>
        <position position="955"/>
    </location>
    <ligand>
        <name>NADP(+)</name>
        <dbReference type="ChEBI" id="CHEBI:58349"/>
    </ligand>
</feature>
<dbReference type="PROSITE" id="PS50075">
    <property type="entry name" value="CARRIER"/>
    <property type="match status" value="1"/>
</dbReference>
<dbReference type="Gene3D" id="3.40.50.720">
    <property type="entry name" value="NAD(P)-binding Rossmann-like Domain"/>
    <property type="match status" value="1"/>
</dbReference>
<evidence type="ECO:0000313" key="7">
    <source>
        <dbReference type="EMBL" id="MFF3339517.1"/>
    </source>
</evidence>
<feature type="binding site" evidence="5">
    <location>
        <position position="914"/>
    </location>
    <ligand>
        <name>NADP(+)</name>
        <dbReference type="ChEBI" id="CHEBI:58349"/>
    </ligand>
</feature>
<keyword evidence="3 5" id="KW-0547">Nucleotide-binding</keyword>
<dbReference type="HAMAP" id="MF_02247">
    <property type="entry name" value="Carbox_acid_reduct"/>
    <property type="match status" value="1"/>
</dbReference>
<comment type="cofactor">
    <cofactor evidence="5">
        <name>pantetheine 4'-phosphate</name>
        <dbReference type="ChEBI" id="CHEBI:47942"/>
    </cofactor>
    <text evidence="5">Binds 1 phosphopantetheine covalently.</text>
</comment>
<dbReference type="PANTHER" id="PTHR43272:SF33">
    <property type="entry name" value="AMP-BINDING DOMAIN-CONTAINING PROTEIN-RELATED"/>
    <property type="match status" value="1"/>
</dbReference>
<feature type="modified residue" description="O-(pantetheine 4'-phosphoryl)serine" evidence="5">
    <location>
        <position position="682"/>
    </location>
</feature>
<feature type="binding site" evidence="5">
    <location>
        <position position="413"/>
    </location>
    <ligand>
        <name>AMP</name>
        <dbReference type="ChEBI" id="CHEBI:456215"/>
    </ligand>
</feature>